<dbReference type="AlphaFoldDB" id="A0A9K3H5X0"/>
<sequence>MNFFQRVNAYRKPPMLFLSRLVPLVICCGGSRCISLTVISFKPSSNLVICETGSGSLCIVVKIKLIINMKLKRTTFIK</sequence>
<reference evidence="1" key="2">
    <citation type="submission" date="2020-06" db="EMBL/GenBank/DDBJ databases">
        <title>Helianthus annuus Genome sequencing and assembly Release 2.</title>
        <authorList>
            <person name="Gouzy J."/>
            <person name="Langlade N."/>
            <person name="Munos S."/>
        </authorList>
    </citation>
    <scope>NUCLEOTIDE SEQUENCE</scope>
    <source>
        <tissue evidence="1">Leaves</tissue>
    </source>
</reference>
<keyword evidence="2" id="KW-1185">Reference proteome</keyword>
<proteinExistence type="predicted"/>
<gene>
    <name evidence="1" type="ORF">HanXRQr2_Chr14g0636541</name>
</gene>
<comment type="caution">
    <text evidence="1">The sequence shown here is derived from an EMBL/GenBank/DDBJ whole genome shotgun (WGS) entry which is preliminary data.</text>
</comment>
<evidence type="ECO:0000313" key="1">
    <source>
        <dbReference type="EMBL" id="KAF5768445.1"/>
    </source>
</evidence>
<accession>A0A9K3H5X0</accession>
<dbReference type="EMBL" id="MNCJ02000329">
    <property type="protein sequence ID" value="KAF5768445.1"/>
    <property type="molecule type" value="Genomic_DNA"/>
</dbReference>
<protein>
    <submittedName>
        <fullName evidence="1">Uncharacterized protein</fullName>
    </submittedName>
</protein>
<evidence type="ECO:0000313" key="2">
    <source>
        <dbReference type="Proteomes" id="UP000215914"/>
    </source>
</evidence>
<name>A0A9K3H5X0_HELAN</name>
<organism evidence="1 2">
    <name type="scientific">Helianthus annuus</name>
    <name type="common">Common sunflower</name>
    <dbReference type="NCBI Taxonomy" id="4232"/>
    <lineage>
        <taxon>Eukaryota</taxon>
        <taxon>Viridiplantae</taxon>
        <taxon>Streptophyta</taxon>
        <taxon>Embryophyta</taxon>
        <taxon>Tracheophyta</taxon>
        <taxon>Spermatophyta</taxon>
        <taxon>Magnoliopsida</taxon>
        <taxon>eudicotyledons</taxon>
        <taxon>Gunneridae</taxon>
        <taxon>Pentapetalae</taxon>
        <taxon>asterids</taxon>
        <taxon>campanulids</taxon>
        <taxon>Asterales</taxon>
        <taxon>Asteraceae</taxon>
        <taxon>Asteroideae</taxon>
        <taxon>Heliantheae alliance</taxon>
        <taxon>Heliantheae</taxon>
        <taxon>Helianthus</taxon>
    </lineage>
</organism>
<dbReference type="Gramene" id="mRNA:HanXRQr2_Chr14g0636541">
    <property type="protein sequence ID" value="CDS:HanXRQr2_Chr14g0636541.1"/>
    <property type="gene ID" value="HanXRQr2_Chr14g0636541"/>
</dbReference>
<dbReference type="Proteomes" id="UP000215914">
    <property type="component" value="Unassembled WGS sequence"/>
</dbReference>
<reference evidence="1" key="1">
    <citation type="journal article" date="2017" name="Nature">
        <title>The sunflower genome provides insights into oil metabolism, flowering and Asterid evolution.</title>
        <authorList>
            <person name="Badouin H."/>
            <person name="Gouzy J."/>
            <person name="Grassa C.J."/>
            <person name="Murat F."/>
            <person name="Staton S.E."/>
            <person name="Cottret L."/>
            <person name="Lelandais-Briere C."/>
            <person name="Owens G.L."/>
            <person name="Carrere S."/>
            <person name="Mayjonade B."/>
            <person name="Legrand L."/>
            <person name="Gill N."/>
            <person name="Kane N.C."/>
            <person name="Bowers J.E."/>
            <person name="Hubner S."/>
            <person name="Bellec A."/>
            <person name="Berard A."/>
            <person name="Berges H."/>
            <person name="Blanchet N."/>
            <person name="Boniface M.C."/>
            <person name="Brunel D."/>
            <person name="Catrice O."/>
            <person name="Chaidir N."/>
            <person name="Claudel C."/>
            <person name="Donnadieu C."/>
            <person name="Faraut T."/>
            <person name="Fievet G."/>
            <person name="Helmstetter N."/>
            <person name="King M."/>
            <person name="Knapp S.J."/>
            <person name="Lai Z."/>
            <person name="Le Paslier M.C."/>
            <person name="Lippi Y."/>
            <person name="Lorenzon L."/>
            <person name="Mandel J.R."/>
            <person name="Marage G."/>
            <person name="Marchand G."/>
            <person name="Marquand E."/>
            <person name="Bret-Mestries E."/>
            <person name="Morien E."/>
            <person name="Nambeesan S."/>
            <person name="Nguyen T."/>
            <person name="Pegot-Espagnet P."/>
            <person name="Pouilly N."/>
            <person name="Raftis F."/>
            <person name="Sallet E."/>
            <person name="Schiex T."/>
            <person name="Thomas J."/>
            <person name="Vandecasteele C."/>
            <person name="Vares D."/>
            <person name="Vear F."/>
            <person name="Vautrin S."/>
            <person name="Crespi M."/>
            <person name="Mangin B."/>
            <person name="Burke J.M."/>
            <person name="Salse J."/>
            <person name="Munos S."/>
            <person name="Vincourt P."/>
            <person name="Rieseberg L.H."/>
            <person name="Langlade N.B."/>
        </authorList>
    </citation>
    <scope>NUCLEOTIDE SEQUENCE</scope>
    <source>
        <tissue evidence="1">Leaves</tissue>
    </source>
</reference>